<feature type="compositionally biased region" description="Low complexity" evidence="1">
    <location>
        <begin position="76"/>
        <end position="87"/>
    </location>
</feature>
<accession>A0AAP0CYX2</accession>
<dbReference type="EMBL" id="JBCNJP010000018">
    <property type="protein sequence ID" value="KAK9063050.1"/>
    <property type="molecule type" value="Genomic_DNA"/>
</dbReference>
<dbReference type="Proteomes" id="UP001408789">
    <property type="component" value="Unassembled WGS sequence"/>
</dbReference>
<feature type="region of interest" description="Disordered" evidence="1">
    <location>
        <begin position="51"/>
        <end position="93"/>
    </location>
</feature>
<gene>
    <name evidence="2" type="ORF">SSX86_016920</name>
</gene>
<reference evidence="2 3" key="1">
    <citation type="submission" date="2024-04" db="EMBL/GenBank/DDBJ databases">
        <title>The reference genome of an endangered Asteraceae, Deinandra increscens subsp. villosa, native to the Central Coast of California.</title>
        <authorList>
            <person name="Guilliams M."/>
            <person name="Hasenstab-Lehman K."/>
            <person name="Meyer R."/>
            <person name="Mcevoy S."/>
        </authorList>
    </citation>
    <scope>NUCLEOTIDE SEQUENCE [LARGE SCALE GENOMIC DNA]</scope>
    <source>
        <tissue evidence="2">Leaf</tissue>
    </source>
</reference>
<dbReference type="InterPro" id="IPR052579">
    <property type="entry name" value="Zinc_finger_SWIM"/>
</dbReference>
<evidence type="ECO:0000313" key="3">
    <source>
        <dbReference type="Proteomes" id="UP001408789"/>
    </source>
</evidence>
<dbReference type="PANTHER" id="PTHR31569">
    <property type="entry name" value="SWIM-TYPE DOMAIN-CONTAINING PROTEIN"/>
    <property type="match status" value="1"/>
</dbReference>
<dbReference type="AlphaFoldDB" id="A0AAP0CYX2"/>
<comment type="caution">
    <text evidence="2">The sequence shown here is derived from an EMBL/GenBank/DDBJ whole genome shotgun (WGS) entry which is preliminary data.</text>
</comment>
<evidence type="ECO:0000256" key="1">
    <source>
        <dbReference type="SAM" id="MobiDB-lite"/>
    </source>
</evidence>
<sequence>MSWFDELFNGGSGGDSYNPGGYDGSDNYGGNYGGIYEGDAGSYVGNYARNYSGNYNNDDDDTNSNNNNNNDDDDNNNNNGGDDNNNNGDDENNREYYETDQIFVSKKELFDWAFERACPKGYVLSTKRSSTHALTGEYTKISIWCDRSGKYVPKGTQQRKTGSKKCDCPFLLKGTYIKILAGWKLEVVNHEHNHEPSENLEGHARAMRFNDEEVGNVRQMKNQKIRPRHILTEIKKNNPKNLSSKRTFYNILAKIKGEETIGDTPMQVFFSLLAKGGYICWDLQWDPGYRF</sequence>
<protein>
    <recommendedName>
        <fullName evidence="4">FAR1 domain-containing protein</fullName>
    </recommendedName>
</protein>
<name>A0AAP0CYX2_9ASTR</name>
<keyword evidence="3" id="KW-1185">Reference proteome</keyword>
<dbReference type="PANTHER" id="PTHR31569:SF4">
    <property type="entry name" value="SWIM-TYPE DOMAIN-CONTAINING PROTEIN"/>
    <property type="match status" value="1"/>
</dbReference>
<proteinExistence type="predicted"/>
<evidence type="ECO:0008006" key="4">
    <source>
        <dbReference type="Google" id="ProtNLM"/>
    </source>
</evidence>
<evidence type="ECO:0000313" key="2">
    <source>
        <dbReference type="EMBL" id="KAK9063050.1"/>
    </source>
</evidence>
<organism evidence="2 3">
    <name type="scientific">Deinandra increscens subsp. villosa</name>
    <dbReference type="NCBI Taxonomy" id="3103831"/>
    <lineage>
        <taxon>Eukaryota</taxon>
        <taxon>Viridiplantae</taxon>
        <taxon>Streptophyta</taxon>
        <taxon>Embryophyta</taxon>
        <taxon>Tracheophyta</taxon>
        <taxon>Spermatophyta</taxon>
        <taxon>Magnoliopsida</taxon>
        <taxon>eudicotyledons</taxon>
        <taxon>Gunneridae</taxon>
        <taxon>Pentapetalae</taxon>
        <taxon>asterids</taxon>
        <taxon>campanulids</taxon>
        <taxon>Asterales</taxon>
        <taxon>Asteraceae</taxon>
        <taxon>Asteroideae</taxon>
        <taxon>Heliantheae alliance</taxon>
        <taxon>Madieae</taxon>
        <taxon>Madiinae</taxon>
        <taxon>Deinandra</taxon>
    </lineage>
</organism>